<sequence length="98" mass="11165">MKSQEASTSWIRDESGKRIAFLFLAQKKGRHPDHTLTVRNYSALPQIDVLRGFTFRGFPVVPENHQEARGHDGSPSVLSLDMRAFSEEKNVFWDADGF</sequence>
<evidence type="ECO:0000313" key="2">
    <source>
        <dbReference type="Proteomes" id="UP000241769"/>
    </source>
</evidence>
<name>A0A2P6N5A7_9EUKA</name>
<proteinExistence type="predicted"/>
<dbReference type="InParanoid" id="A0A2P6N5A7"/>
<dbReference type="AlphaFoldDB" id="A0A2P6N5A7"/>
<protein>
    <submittedName>
        <fullName evidence="1">Uncharacterized protein</fullName>
    </submittedName>
</protein>
<organism evidence="1 2">
    <name type="scientific">Planoprotostelium fungivorum</name>
    <dbReference type="NCBI Taxonomy" id="1890364"/>
    <lineage>
        <taxon>Eukaryota</taxon>
        <taxon>Amoebozoa</taxon>
        <taxon>Evosea</taxon>
        <taxon>Variosea</taxon>
        <taxon>Cavosteliida</taxon>
        <taxon>Cavosteliaceae</taxon>
        <taxon>Planoprotostelium</taxon>
    </lineage>
</organism>
<dbReference type="EMBL" id="MDYQ01000196">
    <property type="protein sequence ID" value="PRP79133.1"/>
    <property type="molecule type" value="Genomic_DNA"/>
</dbReference>
<comment type="caution">
    <text evidence="1">The sequence shown here is derived from an EMBL/GenBank/DDBJ whole genome shotgun (WGS) entry which is preliminary data.</text>
</comment>
<reference evidence="1 2" key="1">
    <citation type="journal article" date="2018" name="Genome Biol. Evol.">
        <title>Multiple Roots of Fruiting Body Formation in Amoebozoa.</title>
        <authorList>
            <person name="Hillmann F."/>
            <person name="Forbes G."/>
            <person name="Novohradska S."/>
            <person name="Ferling I."/>
            <person name="Riege K."/>
            <person name="Groth M."/>
            <person name="Westermann M."/>
            <person name="Marz M."/>
            <person name="Spaller T."/>
            <person name="Winckler T."/>
            <person name="Schaap P."/>
            <person name="Glockner G."/>
        </authorList>
    </citation>
    <scope>NUCLEOTIDE SEQUENCE [LARGE SCALE GENOMIC DNA]</scope>
    <source>
        <strain evidence="1 2">Jena</strain>
    </source>
</reference>
<keyword evidence="2" id="KW-1185">Reference proteome</keyword>
<accession>A0A2P6N5A7</accession>
<dbReference type="Proteomes" id="UP000241769">
    <property type="component" value="Unassembled WGS sequence"/>
</dbReference>
<gene>
    <name evidence="1" type="ORF">PROFUN_11689</name>
</gene>
<evidence type="ECO:0000313" key="1">
    <source>
        <dbReference type="EMBL" id="PRP79133.1"/>
    </source>
</evidence>